<reference evidence="3 4" key="1">
    <citation type="submission" date="2019-07" db="EMBL/GenBank/DDBJ databases">
        <authorList>
            <person name="Hibberd C M."/>
            <person name="Gehrig L. J."/>
            <person name="Chang H.-W."/>
            <person name="Venkatesh S."/>
        </authorList>
    </citation>
    <scope>NUCLEOTIDE SEQUENCE [LARGE SCALE GENOMIC DNA]</scope>
    <source>
        <strain evidence="3">Blautia_luti_SSTS_Bg7063</strain>
    </source>
</reference>
<feature type="transmembrane region" description="Helical" evidence="2">
    <location>
        <begin position="354"/>
        <end position="375"/>
    </location>
</feature>
<feature type="transmembrane region" description="Helical" evidence="2">
    <location>
        <begin position="42"/>
        <end position="63"/>
    </location>
</feature>
<dbReference type="RefSeq" id="WP_243121610.1">
    <property type="nucleotide sequence ID" value="NZ_CABHNW010000043.1"/>
</dbReference>
<name>A0A564VPT1_9FIRM</name>
<evidence type="ECO:0000256" key="2">
    <source>
        <dbReference type="SAM" id="Phobius"/>
    </source>
</evidence>
<feature type="transmembrane region" description="Helical" evidence="2">
    <location>
        <begin position="546"/>
        <end position="567"/>
    </location>
</feature>
<keyword evidence="2" id="KW-1133">Transmembrane helix</keyword>
<feature type="transmembrane region" description="Helical" evidence="2">
    <location>
        <begin position="516"/>
        <end position="534"/>
    </location>
</feature>
<feature type="transmembrane region" description="Helical" evidence="2">
    <location>
        <begin position="246"/>
        <end position="262"/>
    </location>
</feature>
<feature type="transmembrane region" description="Helical" evidence="2">
    <location>
        <begin position="143"/>
        <end position="161"/>
    </location>
</feature>
<dbReference type="AlphaFoldDB" id="A0A564VPT1"/>
<feature type="transmembrane region" description="Helical" evidence="2">
    <location>
        <begin position="6"/>
        <end position="30"/>
    </location>
</feature>
<feature type="transmembrane region" description="Helical" evidence="2">
    <location>
        <begin position="277"/>
        <end position="293"/>
    </location>
</feature>
<evidence type="ECO:0000313" key="4">
    <source>
        <dbReference type="Proteomes" id="UP000408482"/>
    </source>
</evidence>
<keyword evidence="4" id="KW-1185">Reference proteome</keyword>
<feature type="transmembrane region" description="Helical" evidence="2">
    <location>
        <begin position="328"/>
        <end position="347"/>
    </location>
</feature>
<organism evidence="3 4">
    <name type="scientific">Blautia luti</name>
    <dbReference type="NCBI Taxonomy" id="89014"/>
    <lineage>
        <taxon>Bacteria</taxon>
        <taxon>Bacillati</taxon>
        <taxon>Bacillota</taxon>
        <taxon>Clostridia</taxon>
        <taxon>Lachnospirales</taxon>
        <taxon>Lachnospiraceae</taxon>
        <taxon>Blautia</taxon>
    </lineage>
</organism>
<feature type="region of interest" description="Disordered" evidence="1">
    <location>
        <begin position="420"/>
        <end position="449"/>
    </location>
</feature>
<keyword evidence="2" id="KW-0812">Transmembrane</keyword>
<feature type="transmembrane region" description="Helical" evidence="2">
    <location>
        <begin position="213"/>
        <end position="234"/>
    </location>
</feature>
<evidence type="ECO:0000256" key="1">
    <source>
        <dbReference type="SAM" id="MobiDB-lite"/>
    </source>
</evidence>
<evidence type="ECO:0000313" key="3">
    <source>
        <dbReference type="EMBL" id="VUX34596.1"/>
    </source>
</evidence>
<feature type="transmembrane region" description="Helical" evidence="2">
    <location>
        <begin position="305"/>
        <end position="322"/>
    </location>
</feature>
<protein>
    <submittedName>
        <fullName evidence="3">Uncharacterized protein</fullName>
    </submittedName>
</protein>
<sequence length="779" mass="88522">MSMTTWVILQFVGIFAAYTGLTVLLPAVMFRRVLRGRRLSEQFLMCYTFGNFYIINIVFAVQLLHISNFQTLVLLTVVLSVLIWSRVNRISLRKLIIKNAEACRKLLQGSMGIKGALYRVWQKFIRMLKYAICFFYREVVCNTLQWILAGAIVAALFWVYGRQLILTYGYRVSDIPVHLDWINQMSRGKLFTRGVYPFGFHCMIYYLHTVFRVDTYVILCVFYLVQVFFIHMILLAMLKMLCSSKYLPYAGILMYILGSFWARNTYFRFGSSLPQEFGMIFVIPSIYFLIRFFQTEKENLKTKETKLTLSCFACAFSLTLAIHFYGTMIAGMCFIGIAAGYVFRFLNKEYFRRIMVTGIISVFLAVLPMAIAFAGGTPLQGSLGWGLSVINGGNSDNEEEENTVTQDMTIEEIAANLQGASESKENTGTASVQSGKNTPTVTETPKPSLGEKVGEIPGKIKDTWNMMAQRLREFIINLPEKWCAYAVLTGIGVLILLGLVFIIFRRTAYGEMLMSAGFCMGILTLLLCAGNLGLPVLMDPARCSIYYAYLLVATLTLLGDGILYLIFMPRILKVIRNAAALGLTVITVAGMIHQNLIKTPDFLSGYVSNGALTCLTNIIRENEDKTWTIVSANDETQMGLDHGWHYETIAFLRKLEKMDKDTKVIIPTKNVYFFIEKIPLDYSVVYSGSGQSISKKGASQSLPNVGGISMYQGEGRWILMSRMYYWAQAFMEKYPNDMKVYYESEDFICYVMPQNMYHQYNFAIDYGYNQVQTQEAINS</sequence>
<accession>A0A564VPT1</accession>
<dbReference type="Proteomes" id="UP000408482">
    <property type="component" value="Unassembled WGS sequence"/>
</dbReference>
<feature type="transmembrane region" description="Helical" evidence="2">
    <location>
        <begin position="574"/>
        <end position="592"/>
    </location>
</feature>
<gene>
    <name evidence="3" type="ORF">RSSSTS7063_02726</name>
</gene>
<feature type="compositionally biased region" description="Polar residues" evidence="1">
    <location>
        <begin position="420"/>
        <end position="445"/>
    </location>
</feature>
<proteinExistence type="predicted"/>
<feature type="transmembrane region" description="Helical" evidence="2">
    <location>
        <begin position="484"/>
        <end position="504"/>
    </location>
</feature>
<dbReference type="EMBL" id="CABHNW010000043">
    <property type="protein sequence ID" value="VUX34596.1"/>
    <property type="molecule type" value="Genomic_DNA"/>
</dbReference>
<feature type="transmembrane region" description="Helical" evidence="2">
    <location>
        <begin position="69"/>
        <end position="87"/>
    </location>
</feature>
<keyword evidence="2" id="KW-0472">Membrane</keyword>